<organism evidence="1 2">
    <name type="scientific">Lentinula aff. lateritia</name>
    <dbReference type="NCBI Taxonomy" id="2804960"/>
    <lineage>
        <taxon>Eukaryota</taxon>
        <taxon>Fungi</taxon>
        <taxon>Dikarya</taxon>
        <taxon>Basidiomycota</taxon>
        <taxon>Agaricomycotina</taxon>
        <taxon>Agaricomycetes</taxon>
        <taxon>Agaricomycetidae</taxon>
        <taxon>Agaricales</taxon>
        <taxon>Marasmiineae</taxon>
        <taxon>Omphalotaceae</taxon>
        <taxon>Lentinula</taxon>
    </lineage>
</organism>
<protein>
    <submittedName>
        <fullName evidence="1">Cytochrome P450</fullName>
    </submittedName>
</protein>
<keyword evidence="2" id="KW-1185">Reference proteome</keyword>
<feature type="non-terminal residue" evidence="1">
    <location>
        <position position="141"/>
    </location>
</feature>
<evidence type="ECO:0000313" key="2">
    <source>
        <dbReference type="Proteomes" id="UP001163835"/>
    </source>
</evidence>
<sequence length="141" mass="15780">NPSIANDLYAEQVSCLGLPDGSFHSILYEDIRGLHLMNTVIRETLRLQPLIHSISRMVREDVLVPFECGKKNFIIPKGQVVTASFAVSQVDNTIWSHATEWDPYRWFGDKLPSGAFALKERNNMDAYLPFGGGGHCCIGEQ</sequence>
<evidence type="ECO:0000313" key="1">
    <source>
        <dbReference type="EMBL" id="KAJ3804690.1"/>
    </source>
</evidence>
<comment type="caution">
    <text evidence="1">The sequence shown here is derived from an EMBL/GenBank/DDBJ whole genome shotgun (WGS) entry which is preliminary data.</text>
</comment>
<name>A0ACC1TJL0_9AGAR</name>
<gene>
    <name evidence="1" type="ORF">F5876DRAFT_8736</name>
</gene>
<dbReference type="Proteomes" id="UP001163835">
    <property type="component" value="Unassembled WGS sequence"/>
</dbReference>
<feature type="non-terminal residue" evidence="1">
    <location>
        <position position="1"/>
    </location>
</feature>
<proteinExistence type="predicted"/>
<dbReference type="EMBL" id="MU795850">
    <property type="protein sequence ID" value="KAJ3804690.1"/>
    <property type="molecule type" value="Genomic_DNA"/>
</dbReference>
<reference evidence="1" key="1">
    <citation type="submission" date="2022-09" db="EMBL/GenBank/DDBJ databases">
        <title>A Global Phylogenomic Analysis of the Shiitake Genus Lentinula.</title>
        <authorList>
            <consortium name="DOE Joint Genome Institute"/>
            <person name="Sierra-Patev S."/>
            <person name="Min B."/>
            <person name="Naranjo-Ortiz M."/>
            <person name="Looney B."/>
            <person name="Konkel Z."/>
            <person name="Slot J.C."/>
            <person name="Sakamoto Y."/>
            <person name="Steenwyk J.L."/>
            <person name="Rokas A."/>
            <person name="Carro J."/>
            <person name="Camarero S."/>
            <person name="Ferreira P."/>
            <person name="Molpeceres G."/>
            <person name="Ruiz-Duenas F.J."/>
            <person name="Serrano A."/>
            <person name="Henrissat B."/>
            <person name="Drula E."/>
            <person name="Hughes K.W."/>
            <person name="Mata J.L."/>
            <person name="Ishikawa N.K."/>
            <person name="Vargas-Isla R."/>
            <person name="Ushijima S."/>
            <person name="Smith C.A."/>
            <person name="Ahrendt S."/>
            <person name="Andreopoulos W."/>
            <person name="He G."/>
            <person name="Labutti K."/>
            <person name="Lipzen A."/>
            <person name="Ng V."/>
            <person name="Riley R."/>
            <person name="Sandor L."/>
            <person name="Barry K."/>
            <person name="Martinez A.T."/>
            <person name="Xiao Y."/>
            <person name="Gibbons J.G."/>
            <person name="Terashima K."/>
            <person name="Grigoriev I.V."/>
            <person name="Hibbett D.S."/>
        </authorList>
    </citation>
    <scope>NUCLEOTIDE SEQUENCE</scope>
    <source>
        <strain evidence="1">TMI1499</strain>
    </source>
</reference>
<accession>A0ACC1TJL0</accession>